<evidence type="ECO:0008006" key="3">
    <source>
        <dbReference type="Google" id="ProtNLM"/>
    </source>
</evidence>
<keyword evidence="2" id="KW-1185">Reference proteome</keyword>
<evidence type="ECO:0000313" key="1">
    <source>
        <dbReference type="EMBL" id="GGC97594.1"/>
    </source>
</evidence>
<gene>
    <name evidence="1" type="primary">yuxK</name>
    <name evidence="1" type="ORF">GCM10011382_30110</name>
</gene>
<proteinExistence type="predicted"/>
<dbReference type="InterPro" id="IPR052927">
    <property type="entry name" value="DCC_oxidoreductase"/>
</dbReference>
<evidence type="ECO:0000313" key="2">
    <source>
        <dbReference type="Proteomes" id="UP000597301"/>
    </source>
</evidence>
<dbReference type="Proteomes" id="UP000597301">
    <property type="component" value="Unassembled WGS sequence"/>
</dbReference>
<dbReference type="Pfam" id="PF04134">
    <property type="entry name" value="DCC1-like"/>
    <property type="match status" value="1"/>
</dbReference>
<name>A0ABQ1PIB7_9GAMM</name>
<reference evidence="2" key="1">
    <citation type="journal article" date="2019" name="Int. J. Syst. Evol. Microbiol.">
        <title>The Global Catalogue of Microorganisms (GCM) 10K type strain sequencing project: providing services to taxonomists for standard genome sequencing and annotation.</title>
        <authorList>
            <consortium name="The Broad Institute Genomics Platform"/>
            <consortium name="The Broad Institute Genome Sequencing Center for Infectious Disease"/>
            <person name="Wu L."/>
            <person name="Ma J."/>
        </authorList>
    </citation>
    <scope>NUCLEOTIDE SEQUENCE [LARGE SCALE GENOMIC DNA]</scope>
    <source>
        <strain evidence="2">CGMCC 1.15122</strain>
    </source>
</reference>
<sequence length="136" mass="15412">MDNRYIVIFDGVCNFCNGAVNFIIQRDPEGTFAFTPMQSELAQELTERFNVPDVGMDTLVLIKDGECFVLSDAALEIAKDLKGPWRLCYAFKVVPRPIRDAAYKLFARNRYTLFGKKDVCMVPSAEVKLRFLGTNT</sequence>
<dbReference type="PANTHER" id="PTHR33639">
    <property type="entry name" value="THIOL-DISULFIDE OXIDOREDUCTASE DCC"/>
    <property type="match status" value="1"/>
</dbReference>
<dbReference type="InterPro" id="IPR007263">
    <property type="entry name" value="DCC1-like"/>
</dbReference>
<protein>
    <recommendedName>
        <fullName evidence="3">Thiol-disulfide oxidoreductase</fullName>
    </recommendedName>
</protein>
<dbReference type="EMBL" id="BMHM01000006">
    <property type="protein sequence ID" value="GGC97594.1"/>
    <property type="molecule type" value="Genomic_DNA"/>
</dbReference>
<dbReference type="RefSeq" id="WP_188640309.1">
    <property type="nucleotide sequence ID" value="NZ_BMHM01000006.1"/>
</dbReference>
<dbReference type="PANTHER" id="PTHR33639:SF2">
    <property type="entry name" value="DUF393 DOMAIN-CONTAINING PROTEIN"/>
    <property type="match status" value="1"/>
</dbReference>
<comment type="caution">
    <text evidence="1">The sequence shown here is derived from an EMBL/GenBank/DDBJ whole genome shotgun (WGS) entry which is preliminary data.</text>
</comment>
<organism evidence="1 2">
    <name type="scientific">Vreelandella lutescens</name>
    <dbReference type="NCBI Taxonomy" id="1602943"/>
    <lineage>
        <taxon>Bacteria</taxon>
        <taxon>Pseudomonadati</taxon>
        <taxon>Pseudomonadota</taxon>
        <taxon>Gammaproteobacteria</taxon>
        <taxon>Oceanospirillales</taxon>
        <taxon>Halomonadaceae</taxon>
        <taxon>Vreelandella</taxon>
    </lineage>
</organism>
<accession>A0ABQ1PIB7</accession>